<protein>
    <submittedName>
        <fullName evidence="1">Uncharacterized protein</fullName>
    </submittedName>
</protein>
<evidence type="ECO:0000313" key="2">
    <source>
        <dbReference type="Proteomes" id="UP000503349"/>
    </source>
</evidence>
<dbReference type="Proteomes" id="UP000503349">
    <property type="component" value="Chromosome 15"/>
</dbReference>
<gene>
    <name evidence="1" type="ORF">EXN66_Car015787</name>
</gene>
<name>A0A6G1QBR4_CHAAH</name>
<reference evidence="1 2" key="1">
    <citation type="submission" date="2019-02" db="EMBL/GenBank/DDBJ databases">
        <title>Opniocepnalus argus genome.</title>
        <authorList>
            <person name="Zhou C."/>
            <person name="Xiao S."/>
        </authorList>
    </citation>
    <scope>NUCLEOTIDE SEQUENCE [LARGE SCALE GENOMIC DNA]</scope>
    <source>
        <strain evidence="1">OARG1902GOOAL</strain>
        <tissue evidence="1">Muscle</tissue>
    </source>
</reference>
<organism evidence="1 2">
    <name type="scientific">Channa argus</name>
    <name type="common">Northern snakehead</name>
    <name type="synonym">Ophicephalus argus</name>
    <dbReference type="NCBI Taxonomy" id="215402"/>
    <lineage>
        <taxon>Eukaryota</taxon>
        <taxon>Metazoa</taxon>
        <taxon>Chordata</taxon>
        <taxon>Craniata</taxon>
        <taxon>Vertebrata</taxon>
        <taxon>Euteleostomi</taxon>
        <taxon>Actinopterygii</taxon>
        <taxon>Neopterygii</taxon>
        <taxon>Teleostei</taxon>
        <taxon>Neoteleostei</taxon>
        <taxon>Acanthomorphata</taxon>
        <taxon>Anabantaria</taxon>
        <taxon>Anabantiformes</taxon>
        <taxon>Channoidei</taxon>
        <taxon>Channidae</taxon>
        <taxon>Channa</taxon>
    </lineage>
</organism>
<dbReference type="AlphaFoldDB" id="A0A6G1QBR4"/>
<evidence type="ECO:0000313" key="1">
    <source>
        <dbReference type="EMBL" id="KAF3700100.1"/>
    </source>
</evidence>
<sequence length="58" mass="6566">MPFLPEPFLPEPFLPEPSRFFRAWVRWDSDLSASASQPNALPLGHQAPLFRPCTIASK</sequence>
<accession>A0A6G1QBR4</accession>
<dbReference type="EMBL" id="CM015726">
    <property type="protein sequence ID" value="KAF3700100.1"/>
    <property type="molecule type" value="Genomic_DNA"/>
</dbReference>
<proteinExistence type="predicted"/>
<reference evidence="2" key="2">
    <citation type="submission" date="2019-02" db="EMBL/GenBank/DDBJ databases">
        <title>Opniocepnalus argus Var Kimnra genome.</title>
        <authorList>
            <person name="Zhou C."/>
            <person name="Xiao S."/>
        </authorList>
    </citation>
    <scope>NUCLEOTIDE SEQUENCE [LARGE SCALE GENOMIC DNA]</scope>
</reference>
<keyword evidence="2" id="KW-1185">Reference proteome</keyword>